<dbReference type="Proteomes" id="UP000216943">
    <property type="component" value="Unassembled WGS sequence"/>
</dbReference>
<keyword evidence="2 4" id="KW-0238">DNA-binding</keyword>
<dbReference type="Pfam" id="PF14527">
    <property type="entry name" value="LAGLIDADG_WhiA"/>
    <property type="match status" value="1"/>
</dbReference>
<dbReference type="EMBL" id="NQNY01000003">
    <property type="protein sequence ID" value="PAK21583.1"/>
    <property type="molecule type" value="Genomic_DNA"/>
</dbReference>
<dbReference type="Pfam" id="PF02650">
    <property type="entry name" value="HTH_WhiA"/>
    <property type="match status" value="1"/>
</dbReference>
<organism evidence="7 8">
    <name type="scientific">Mycoplasmopsis agassizii</name>
    <dbReference type="NCBI Taxonomy" id="33922"/>
    <lineage>
        <taxon>Bacteria</taxon>
        <taxon>Bacillati</taxon>
        <taxon>Mycoplasmatota</taxon>
        <taxon>Mycoplasmoidales</taxon>
        <taxon>Metamycoplasmataceae</taxon>
        <taxon>Mycoplasmopsis</taxon>
    </lineage>
</organism>
<dbReference type="GO" id="GO:0051301">
    <property type="term" value="P:cell division"/>
    <property type="evidence" value="ECO:0007669"/>
    <property type="project" value="UniProtKB-UniRule"/>
</dbReference>
<gene>
    <name evidence="4 7" type="primary">whiA</name>
    <name evidence="7" type="ORF">CJJ23_01370</name>
</gene>
<dbReference type="InterPro" id="IPR003802">
    <property type="entry name" value="Sporulation_regulator_WhiA"/>
</dbReference>
<dbReference type="HAMAP" id="MF_01420">
    <property type="entry name" value="HTH_type_WhiA"/>
    <property type="match status" value="1"/>
</dbReference>
<proteinExistence type="inferred from homology"/>
<dbReference type="GO" id="GO:0043937">
    <property type="term" value="P:regulation of sporulation"/>
    <property type="evidence" value="ECO:0007669"/>
    <property type="project" value="InterPro"/>
</dbReference>
<comment type="function">
    <text evidence="4">Involved in cell division and chromosome segregation.</text>
</comment>
<dbReference type="InterPro" id="IPR027434">
    <property type="entry name" value="Homing_endonucl"/>
</dbReference>
<keyword evidence="1 4" id="KW-0132">Cell division</keyword>
<dbReference type="PANTHER" id="PTHR37307:SF1">
    <property type="entry name" value="CELL DIVISION PROTEIN WHIA-RELATED"/>
    <property type="match status" value="1"/>
</dbReference>
<evidence type="ECO:0000256" key="2">
    <source>
        <dbReference type="ARBA" id="ARBA00023125"/>
    </source>
</evidence>
<dbReference type="AlphaFoldDB" id="A0A269TJB9"/>
<evidence type="ECO:0000259" key="6">
    <source>
        <dbReference type="Pfam" id="PF14527"/>
    </source>
</evidence>
<dbReference type="NCBIfam" id="TIGR00647">
    <property type="entry name" value="DNA_bind_WhiA"/>
    <property type="match status" value="1"/>
</dbReference>
<dbReference type="InterPro" id="IPR023054">
    <property type="entry name" value="Sporulation_regulator_WhiA_C"/>
</dbReference>
<evidence type="ECO:0000256" key="4">
    <source>
        <dbReference type="HAMAP-Rule" id="MF_01420"/>
    </source>
</evidence>
<comment type="similarity">
    <text evidence="4">Belongs to the WhiA family.</text>
</comment>
<dbReference type="GO" id="GO:0003677">
    <property type="term" value="F:DNA binding"/>
    <property type="evidence" value="ECO:0007669"/>
    <property type="project" value="UniProtKB-UniRule"/>
</dbReference>
<evidence type="ECO:0000256" key="1">
    <source>
        <dbReference type="ARBA" id="ARBA00022618"/>
    </source>
</evidence>
<feature type="domain" description="WhiA LAGLIDADG-like" evidence="6">
    <location>
        <begin position="97"/>
        <end position="188"/>
    </location>
</feature>
<evidence type="ECO:0000259" key="5">
    <source>
        <dbReference type="Pfam" id="PF02650"/>
    </source>
</evidence>
<name>A0A269TJB9_9BACT</name>
<protein>
    <recommendedName>
        <fullName evidence="4">Probable cell division protein WhiA</fullName>
    </recommendedName>
</protein>
<evidence type="ECO:0000256" key="3">
    <source>
        <dbReference type="ARBA" id="ARBA00023306"/>
    </source>
</evidence>
<dbReference type="OrthoDB" id="401278at2"/>
<dbReference type="Gene3D" id="3.10.28.10">
    <property type="entry name" value="Homing endonucleases"/>
    <property type="match status" value="1"/>
</dbReference>
<feature type="domain" description="Sporulation regulator WhiA C-terminal" evidence="5">
    <location>
        <begin position="195"/>
        <end position="279"/>
    </location>
</feature>
<keyword evidence="3 4" id="KW-0131">Cell cycle</keyword>
<comment type="caution">
    <text evidence="7">The sequence shown here is derived from an EMBL/GenBank/DDBJ whole genome shotgun (WGS) entry which is preliminary data.</text>
</comment>
<evidence type="ECO:0000313" key="7">
    <source>
        <dbReference type="EMBL" id="PAK21583.1"/>
    </source>
</evidence>
<dbReference type="InterPro" id="IPR039518">
    <property type="entry name" value="WhiA_LAGLIDADG_dom"/>
</dbReference>
<evidence type="ECO:0000313" key="8">
    <source>
        <dbReference type="Proteomes" id="UP000216943"/>
    </source>
</evidence>
<dbReference type="RefSeq" id="WP_095334595.1">
    <property type="nucleotide sequence ID" value="NZ_NQNY01000003.1"/>
</dbReference>
<sequence length="283" mass="33352">MSFTLNLKNEILRLKYNEKEFKELINGFITVAGEPDSYNQNILSCRISNESIRMKLLSLAIINNIEQGISNKRKDLIIFSKTYLKSLAKINKKYVWAYFAGIFLARGSISSGINTGHHLEFLAKSEETLKEIQDYFNESDLEFNFKIIKRKERYVAYLKKKDEISDFLKFIKAKDSFFAFMENILDKDTISYAAKQANLDLLNSSKIVKASKEHLIMIDFIFNKELEYHFSQEQIFFFKLKKENPYDSLESLKEYLEEEGIVISRSGLHHWIRKLKKIYNSYK</sequence>
<accession>A0A269TJB9</accession>
<reference evidence="8" key="1">
    <citation type="submission" date="2017-08" db="EMBL/GenBank/DDBJ databases">
        <authorList>
            <person name="Alvarez-Ponce D."/>
            <person name="Weitzman C.L."/>
            <person name="Tillett R.L."/>
            <person name="Sandmeier F.C."/>
            <person name="Tracy C.R."/>
        </authorList>
    </citation>
    <scope>NUCLEOTIDE SEQUENCE [LARGE SCALE GENOMIC DNA]</scope>
    <source>
        <strain evidence="8">723</strain>
    </source>
</reference>
<dbReference type="SUPFAM" id="SSF55608">
    <property type="entry name" value="Homing endonucleases"/>
    <property type="match status" value="1"/>
</dbReference>
<dbReference type="PANTHER" id="PTHR37307">
    <property type="entry name" value="CELL DIVISION PROTEIN WHIA-RELATED"/>
    <property type="match status" value="1"/>
</dbReference>